<dbReference type="InterPro" id="IPR003141">
    <property type="entry name" value="Pol/His_phosphatase_N"/>
</dbReference>
<feature type="non-terminal residue" evidence="2">
    <location>
        <position position="138"/>
    </location>
</feature>
<dbReference type="Gene3D" id="3.20.20.140">
    <property type="entry name" value="Metal-dependent hydrolases"/>
    <property type="match status" value="1"/>
</dbReference>
<comment type="caution">
    <text evidence="2">The sequence shown here is derived from an EMBL/GenBank/DDBJ whole genome shotgun (WGS) entry which is preliminary data.</text>
</comment>
<dbReference type="InterPro" id="IPR004805">
    <property type="entry name" value="DnaE2/DnaE/PolC"/>
</dbReference>
<sequence>MFLNCHSFHSLRYGTLSIKELVKQASDLGIKELVLTDINTVTGIYDFKMECERIGIKPVAGVEVRKEGKLLYIAVAKEFSGIGEVNTLITEHNCDDKELSETAPEFKNVFIVYPMSNIPTELKENEFIGIRICLLYTS</sequence>
<dbReference type="Proteomes" id="UP000031167">
    <property type="component" value="Unassembled WGS sequence"/>
</dbReference>
<accession>A0A0B4DA08</accession>
<evidence type="ECO:0000313" key="3">
    <source>
        <dbReference type="Proteomes" id="UP000031167"/>
    </source>
</evidence>
<dbReference type="PANTHER" id="PTHR32294">
    <property type="entry name" value="DNA POLYMERASE III SUBUNIT ALPHA"/>
    <property type="match status" value="1"/>
</dbReference>
<reference evidence="2 3" key="1">
    <citation type="submission" date="2014-12" db="EMBL/GenBank/DDBJ databases">
        <title>Genome sequencing of Chryseobacterium taiwanense TPW19.</title>
        <authorList>
            <person name="Tan P.W."/>
            <person name="Chan K.-G."/>
        </authorList>
    </citation>
    <scope>NUCLEOTIDE SEQUENCE [LARGE SCALE GENOMIC DNA]</scope>
    <source>
        <strain evidence="2 3">TPW19</strain>
    </source>
</reference>
<name>A0A0B4DA08_9FLAO</name>
<keyword evidence="3" id="KW-1185">Reference proteome</keyword>
<gene>
    <name evidence="2" type="ORF">RM51_18825</name>
</gene>
<dbReference type="STRING" id="363331.RM51_18825"/>
<proteinExistence type="predicted"/>
<dbReference type="GO" id="GO:0006260">
    <property type="term" value="P:DNA replication"/>
    <property type="evidence" value="ECO:0007669"/>
    <property type="project" value="InterPro"/>
</dbReference>
<dbReference type="InterPro" id="IPR004013">
    <property type="entry name" value="PHP_dom"/>
</dbReference>
<dbReference type="OrthoDB" id="9803237at2"/>
<dbReference type="SMART" id="SM00481">
    <property type="entry name" value="POLIIIAc"/>
    <property type="match status" value="1"/>
</dbReference>
<evidence type="ECO:0000313" key="2">
    <source>
        <dbReference type="EMBL" id="KIC61140.1"/>
    </source>
</evidence>
<dbReference type="Pfam" id="PF02811">
    <property type="entry name" value="PHP"/>
    <property type="match status" value="1"/>
</dbReference>
<feature type="domain" description="Polymerase/histidinol phosphatase N-terminal" evidence="1">
    <location>
        <begin position="1"/>
        <end position="68"/>
    </location>
</feature>
<organism evidence="2 3">
    <name type="scientific">Chryseobacterium taiwanense</name>
    <dbReference type="NCBI Taxonomy" id="363331"/>
    <lineage>
        <taxon>Bacteria</taxon>
        <taxon>Pseudomonadati</taxon>
        <taxon>Bacteroidota</taxon>
        <taxon>Flavobacteriia</taxon>
        <taxon>Flavobacteriales</taxon>
        <taxon>Weeksellaceae</taxon>
        <taxon>Chryseobacterium group</taxon>
        <taxon>Chryseobacterium</taxon>
    </lineage>
</organism>
<dbReference type="InterPro" id="IPR016195">
    <property type="entry name" value="Pol/histidinol_Pase-like"/>
</dbReference>
<dbReference type="RefSeq" id="WP_039373298.1">
    <property type="nucleotide sequence ID" value="NZ_JWTA01000027.1"/>
</dbReference>
<evidence type="ECO:0000259" key="1">
    <source>
        <dbReference type="SMART" id="SM00481"/>
    </source>
</evidence>
<dbReference type="AlphaFoldDB" id="A0A0B4DA08"/>
<protein>
    <recommendedName>
        <fullName evidence="1">Polymerase/histidinol phosphatase N-terminal domain-containing protein</fullName>
    </recommendedName>
</protein>
<dbReference type="SUPFAM" id="SSF89550">
    <property type="entry name" value="PHP domain-like"/>
    <property type="match status" value="1"/>
</dbReference>
<dbReference type="EMBL" id="JWTA01000027">
    <property type="protein sequence ID" value="KIC61140.1"/>
    <property type="molecule type" value="Genomic_DNA"/>
</dbReference>
<dbReference type="GO" id="GO:0008408">
    <property type="term" value="F:3'-5' exonuclease activity"/>
    <property type="evidence" value="ECO:0007669"/>
    <property type="project" value="InterPro"/>
</dbReference>